<dbReference type="GO" id="GO:0003824">
    <property type="term" value="F:catalytic activity"/>
    <property type="evidence" value="ECO:0007669"/>
    <property type="project" value="InterPro"/>
</dbReference>
<protein>
    <recommendedName>
        <fullName evidence="1">Glycoside hydrolase family 65 N-terminal domain-containing protein</fullName>
    </recommendedName>
</protein>
<dbReference type="Proteomes" id="UP000070475">
    <property type="component" value="Unassembled WGS sequence"/>
</dbReference>
<accession>A0A132TFX5</accession>
<gene>
    <name evidence="2" type="ORF">AMQ84_29660</name>
</gene>
<dbReference type="InterPro" id="IPR011013">
    <property type="entry name" value="Gal_mutarotase_sf_dom"/>
</dbReference>
<organism evidence="2 3">
    <name type="scientific">Paenibacillus riograndensis</name>
    <dbReference type="NCBI Taxonomy" id="483937"/>
    <lineage>
        <taxon>Bacteria</taxon>
        <taxon>Bacillati</taxon>
        <taxon>Bacillota</taxon>
        <taxon>Bacilli</taxon>
        <taxon>Bacillales</taxon>
        <taxon>Paenibacillaceae</taxon>
        <taxon>Paenibacillus</taxon>
        <taxon>Paenibacillus sonchi group</taxon>
    </lineage>
</organism>
<dbReference type="GO" id="GO:0005975">
    <property type="term" value="P:carbohydrate metabolic process"/>
    <property type="evidence" value="ECO:0007669"/>
    <property type="project" value="InterPro"/>
</dbReference>
<dbReference type="OrthoDB" id="10005907at2"/>
<evidence type="ECO:0000259" key="1">
    <source>
        <dbReference type="Pfam" id="PF03636"/>
    </source>
</evidence>
<dbReference type="Pfam" id="PF03636">
    <property type="entry name" value="Glyco_hydro_65N"/>
    <property type="match status" value="1"/>
</dbReference>
<name>A0A132TFX5_9BACL</name>
<dbReference type="PATRIC" id="fig|483937.3.peg.1865"/>
<dbReference type="Gene3D" id="2.70.98.40">
    <property type="entry name" value="Glycoside hydrolase, family 65, N-terminal domain"/>
    <property type="match status" value="1"/>
</dbReference>
<keyword evidence="3" id="KW-1185">Reference proteome</keyword>
<dbReference type="GO" id="GO:0030246">
    <property type="term" value="F:carbohydrate binding"/>
    <property type="evidence" value="ECO:0007669"/>
    <property type="project" value="InterPro"/>
</dbReference>
<dbReference type="RefSeq" id="WP_060863350.1">
    <property type="nucleotide sequence ID" value="NZ_LIRB01000148.1"/>
</dbReference>
<reference evidence="2 3" key="1">
    <citation type="submission" date="2015-08" db="EMBL/GenBank/DDBJ databases">
        <title>Genomes of Paenibacillus riograndensis.</title>
        <authorList>
            <person name="Sant'Anna F.H."/>
            <person name="Souza R."/>
            <person name="Ambrosini A."/>
            <person name="Bach E."/>
            <person name="Fernandes G."/>
            <person name="Balsanelli E."/>
            <person name="Baura V.A."/>
            <person name="Pedrosa F.O."/>
            <person name="Souza E.M."/>
            <person name="Passaglia L."/>
        </authorList>
    </citation>
    <scope>NUCLEOTIDE SEQUENCE [LARGE SCALE GENOMIC DNA]</scope>
    <source>
        <strain evidence="2 3">CAS34</strain>
    </source>
</reference>
<proteinExistence type="predicted"/>
<sequence>MLRYDMGEGELRNWVIGEDSFNVRYLAKYEAIMSLGNGYMGVRACTEESYPQETRNCFVAGTFNRSGVSEVTELPNIADVTELGIWLDGEGFHLEKGNIEEYP</sequence>
<feature type="domain" description="Glycoside hydrolase family 65 N-terminal" evidence="1">
    <location>
        <begin position="18"/>
        <end position="102"/>
    </location>
</feature>
<dbReference type="SUPFAM" id="SSF74650">
    <property type="entry name" value="Galactose mutarotase-like"/>
    <property type="match status" value="1"/>
</dbReference>
<dbReference type="InterPro" id="IPR037018">
    <property type="entry name" value="GH65_N"/>
</dbReference>
<comment type="caution">
    <text evidence="2">The sequence shown here is derived from an EMBL/GenBank/DDBJ whole genome shotgun (WGS) entry which is preliminary data.</text>
</comment>
<dbReference type="AlphaFoldDB" id="A0A132TFX5"/>
<evidence type="ECO:0000313" key="3">
    <source>
        <dbReference type="Proteomes" id="UP000070475"/>
    </source>
</evidence>
<dbReference type="EMBL" id="LIRB01000148">
    <property type="protein sequence ID" value="KWX70248.1"/>
    <property type="molecule type" value="Genomic_DNA"/>
</dbReference>
<dbReference type="InterPro" id="IPR005196">
    <property type="entry name" value="Glyco_hydro_65_N"/>
</dbReference>
<evidence type="ECO:0000313" key="2">
    <source>
        <dbReference type="EMBL" id="KWX70248.1"/>
    </source>
</evidence>